<proteinExistence type="predicted"/>
<reference evidence="1" key="1">
    <citation type="submission" date="2021-02" db="EMBL/GenBank/DDBJ databases">
        <authorList>
            <person name="Dougan E. K."/>
            <person name="Rhodes N."/>
            <person name="Thang M."/>
            <person name="Chan C."/>
        </authorList>
    </citation>
    <scope>NUCLEOTIDE SEQUENCE</scope>
</reference>
<dbReference type="Proteomes" id="UP000654075">
    <property type="component" value="Unassembled WGS sequence"/>
</dbReference>
<dbReference type="AlphaFoldDB" id="A0A813EDD7"/>
<dbReference type="OrthoDB" id="445547at2759"/>
<evidence type="ECO:0000313" key="1">
    <source>
        <dbReference type="EMBL" id="CAE8596907.1"/>
    </source>
</evidence>
<evidence type="ECO:0000313" key="2">
    <source>
        <dbReference type="Proteomes" id="UP000654075"/>
    </source>
</evidence>
<gene>
    <name evidence="1" type="ORF">PGLA1383_LOCUS15364</name>
</gene>
<dbReference type="EMBL" id="CAJNNV010009005">
    <property type="protein sequence ID" value="CAE8596907.1"/>
    <property type="molecule type" value="Genomic_DNA"/>
</dbReference>
<accession>A0A813EDD7</accession>
<protein>
    <submittedName>
        <fullName evidence="1">Uncharacterized protein</fullName>
    </submittedName>
</protein>
<sequence length="295" mass="31406">MWRSTLCPPVWADAACLEAPPERVPEFFEQQILPATLLVALRLYQSVFRFEQDDELGTGAAALLEVSGQLEGMRVLGCFVRYRPCWTRRSKAQEWRRGVTSVCRGILSSGRPKTVARASISRFCSLLATSGCGRGEDCALATASGLSAAVQLLADAALPRGLLTASLEGARKGGLGRQSSGLHDQFHPEQWQRIQQAAQDAWALSGTVAAHAAQASAPSSRLAGRGVGGLPDARAGLDADLVVGTVTSLLERLDQLAHGYPRELSSMRFDLLYPAWLSPAGVCHADGPAASQLLG</sequence>
<keyword evidence="2" id="KW-1185">Reference proteome</keyword>
<organism evidence="1 2">
    <name type="scientific">Polarella glacialis</name>
    <name type="common">Dinoflagellate</name>
    <dbReference type="NCBI Taxonomy" id="89957"/>
    <lineage>
        <taxon>Eukaryota</taxon>
        <taxon>Sar</taxon>
        <taxon>Alveolata</taxon>
        <taxon>Dinophyceae</taxon>
        <taxon>Suessiales</taxon>
        <taxon>Suessiaceae</taxon>
        <taxon>Polarella</taxon>
    </lineage>
</organism>
<comment type="caution">
    <text evidence="1">The sequence shown here is derived from an EMBL/GenBank/DDBJ whole genome shotgun (WGS) entry which is preliminary data.</text>
</comment>
<name>A0A813EDD7_POLGL</name>